<evidence type="ECO:0000313" key="3">
    <source>
        <dbReference type="Proteomes" id="UP000630097"/>
    </source>
</evidence>
<keyword evidence="3" id="KW-1185">Reference proteome</keyword>
<gene>
    <name evidence="2" type="ORF">Pka01_81500</name>
</gene>
<dbReference type="RefSeq" id="WP_203888278.1">
    <property type="nucleotide sequence ID" value="NZ_BAABHH010000022.1"/>
</dbReference>
<feature type="compositionally biased region" description="Basic residues" evidence="1">
    <location>
        <begin position="7"/>
        <end position="22"/>
    </location>
</feature>
<feature type="region of interest" description="Disordered" evidence="1">
    <location>
        <begin position="1"/>
        <end position="22"/>
    </location>
</feature>
<dbReference type="Proteomes" id="UP000630097">
    <property type="component" value="Unassembled WGS sequence"/>
</dbReference>
<reference evidence="2 3" key="1">
    <citation type="submission" date="2021-01" db="EMBL/GenBank/DDBJ databases">
        <title>Whole genome shotgun sequence of Planotetraspora kaengkrachanensis NBRC 104272.</title>
        <authorList>
            <person name="Komaki H."/>
            <person name="Tamura T."/>
        </authorList>
    </citation>
    <scope>NUCLEOTIDE SEQUENCE [LARGE SCALE GENOMIC DNA]</scope>
    <source>
        <strain evidence="2 3">NBRC 104272</strain>
    </source>
</reference>
<sequence>MGIGRPHITRRRNGAPPGRRRHRRTGALLAILALIASMFPALPAAADPLPYGPYTCDIGAVWREATAKDPVCVLVDRRTEVRDQNALAPSRTLPNGNCKDGFVWRLANWSDHTCATPRDRSKTAVDNESAYQWLVDPTATPRGGISVIQVPNHEGEYDGFDLYAMGTNITPTAKVAILGDAVIAWPPTHKWGSKWITYHWYRVGSLQVYFNGEVGDEWVHLGRHNCSPLQTDPVTLIAVDYGSGVVTTVGTVDWKCPS</sequence>
<proteinExistence type="predicted"/>
<dbReference type="AlphaFoldDB" id="A0A8J3Q1S4"/>
<evidence type="ECO:0000256" key="1">
    <source>
        <dbReference type="SAM" id="MobiDB-lite"/>
    </source>
</evidence>
<comment type="caution">
    <text evidence="2">The sequence shown here is derived from an EMBL/GenBank/DDBJ whole genome shotgun (WGS) entry which is preliminary data.</text>
</comment>
<organism evidence="2 3">
    <name type="scientific">Planotetraspora kaengkrachanensis</name>
    <dbReference type="NCBI Taxonomy" id="575193"/>
    <lineage>
        <taxon>Bacteria</taxon>
        <taxon>Bacillati</taxon>
        <taxon>Actinomycetota</taxon>
        <taxon>Actinomycetes</taxon>
        <taxon>Streptosporangiales</taxon>
        <taxon>Streptosporangiaceae</taxon>
        <taxon>Planotetraspora</taxon>
    </lineage>
</organism>
<accession>A0A8J3Q1S4</accession>
<evidence type="ECO:0000313" key="2">
    <source>
        <dbReference type="EMBL" id="GIG85023.1"/>
    </source>
</evidence>
<dbReference type="EMBL" id="BONV01000069">
    <property type="protein sequence ID" value="GIG85023.1"/>
    <property type="molecule type" value="Genomic_DNA"/>
</dbReference>
<protein>
    <submittedName>
        <fullName evidence="2">Uncharacterized protein</fullName>
    </submittedName>
</protein>
<name>A0A8J3Q1S4_9ACTN</name>